<keyword evidence="2" id="KW-0238">DNA-binding</keyword>
<comment type="caution">
    <text evidence="5">The sequence shown here is derived from an EMBL/GenBank/DDBJ whole genome shotgun (WGS) entry which is preliminary data.</text>
</comment>
<dbReference type="SUPFAM" id="SSF46689">
    <property type="entry name" value="Homeodomain-like"/>
    <property type="match status" value="1"/>
</dbReference>
<evidence type="ECO:0000256" key="2">
    <source>
        <dbReference type="ARBA" id="ARBA00023125"/>
    </source>
</evidence>
<sequence length="337" mass="37383">MSHLLNLHFLSLLTTAAARSGSDLRAVLASLELGIHTDEGKAPILPLSVLVALFEQLEARATTGRFLFAYTDIYNFDTIPALSAFLASAQSLRQLKPVLDWVPVLVHPDLVFEINDHGDAMSLRPKVTANDPRLVDHPLLIEMMMAIVMRMGHQIADSRGYITQIRFKHRPLCDPSAYEAYFQCRIDFQASDNAMVADSHLLDGALPGSLPLAHSRAEASIRQYVLGDGIAPPLAMQAEMQLRQHRALLGEGLDGLAHALHIQPRTLQRALKKAGSSYSQLLAQVRKDMATAMLRDSDLDIDSIALKLGFNERRSFTLAFRQWQGITPTAYRIKLTQ</sequence>
<name>A0A3E0H6V6_9GAMM</name>
<evidence type="ECO:0000256" key="3">
    <source>
        <dbReference type="ARBA" id="ARBA00023163"/>
    </source>
</evidence>
<organism evidence="5 6">
    <name type="scientific">Paraperlucidibaca baekdonensis</name>
    <dbReference type="NCBI Taxonomy" id="748120"/>
    <lineage>
        <taxon>Bacteria</taxon>
        <taxon>Pseudomonadati</taxon>
        <taxon>Pseudomonadota</taxon>
        <taxon>Gammaproteobacteria</taxon>
        <taxon>Moraxellales</taxon>
        <taxon>Moraxellaceae</taxon>
        <taxon>Paraperlucidibaca</taxon>
    </lineage>
</organism>
<dbReference type="InterPro" id="IPR009057">
    <property type="entry name" value="Homeodomain-like_sf"/>
</dbReference>
<dbReference type="SMART" id="SM00342">
    <property type="entry name" value="HTH_ARAC"/>
    <property type="match status" value="1"/>
</dbReference>
<reference evidence="5 6" key="1">
    <citation type="submission" date="2018-08" db="EMBL/GenBank/DDBJ databases">
        <title>Genomic Encyclopedia of Type Strains, Phase IV (KMG-IV): sequencing the most valuable type-strain genomes for metagenomic binning, comparative biology and taxonomic classification.</title>
        <authorList>
            <person name="Goeker M."/>
        </authorList>
    </citation>
    <scope>NUCLEOTIDE SEQUENCE [LARGE SCALE GENOMIC DNA]</scope>
    <source>
        <strain evidence="5 6">DSM 26022</strain>
    </source>
</reference>
<dbReference type="Pfam" id="PF12625">
    <property type="entry name" value="Arabinose_bd"/>
    <property type="match status" value="1"/>
</dbReference>
<protein>
    <submittedName>
        <fullName evidence="5">AraC-type transcriptional regulator</fullName>
    </submittedName>
</protein>
<dbReference type="GO" id="GO:0003700">
    <property type="term" value="F:DNA-binding transcription factor activity"/>
    <property type="evidence" value="ECO:0007669"/>
    <property type="project" value="InterPro"/>
</dbReference>
<keyword evidence="6" id="KW-1185">Reference proteome</keyword>
<evidence type="ECO:0000259" key="4">
    <source>
        <dbReference type="PROSITE" id="PS01124"/>
    </source>
</evidence>
<dbReference type="PANTHER" id="PTHR47894">
    <property type="entry name" value="HTH-TYPE TRANSCRIPTIONAL REGULATOR GADX"/>
    <property type="match status" value="1"/>
</dbReference>
<dbReference type="RefSeq" id="WP_181899002.1">
    <property type="nucleotide sequence ID" value="NZ_QUNR01000002.1"/>
</dbReference>
<dbReference type="GO" id="GO:0000976">
    <property type="term" value="F:transcription cis-regulatory region binding"/>
    <property type="evidence" value="ECO:0007669"/>
    <property type="project" value="TreeGrafter"/>
</dbReference>
<keyword evidence="1" id="KW-0805">Transcription regulation</keyword>
<dbReference type="PROSITE" id="PS01124">
    <property type="entry name" value="HTH_ARAC_FAMILY_2"/>
    <property type="match status" value="1"/>
</dbReference>
<accession>A0A3E0H6V6</accession>
<dbReference type="EMBL" id="QUNR01000002">
    <property type="protein sequence ID" value="REH39125.1"/>
    <property type="molecule type" value="Genomic_DNA"/>
</dbReference>
<feature type="domain" description="HTH araC/xylS-type" evidence="4">
    <location>
        <begin position="253"/>
        <end position="334"/>
    </location>
</feature>
<dbReference type="Gene3D" id="1.10.10.60">
    <property type="entry name" value="Homeodomain-like"/>
    <property type="match status" value="1"/>
</dbReference>
<dbReference type="AlphaFoldDB" id="A0A3E0H6V6"/>
<dbReference type="GO" id="GO:0005829">
    <property type="term" value="C:cytosol"/>
    <property type="evidence" value="ECO:0007669"/>
    <property type="project" value="TreeGrafter"/>
</dbReference>
<proteinExistence type="predicted"/>
<gene>
    <name evidence="5" type="ORF">DFR26_1306</name>
</gene>
<dbReference type="InterPro" id="IPR018060">
    <property type="entry name" value="HTH_AraC"/>
</dbReference>
<evidence type="ECO:0000313" key="6">
    <source>
        <dbReference type="Proteomes" id="UP000256774"/>
    </source>
</evidence>
<keyword evidence="3" id="KW-0804">Transcription</keyword>
<dbReference type="Pfam" id="PF12833">
    <property type="entry name" value="HTH_18"/>
    <property type="match status" value="1"/>
</dbReference>
<evidence type="ECO:0000313" key="5">
    <source>
        <dbReference type="EMBL" id="REH39125.1"/>
    </source>
</evidence>
<dbReference type="PANTHER" id="PTHR47894:SF4">
    <property type="entry name" value="HTH-TYPE TRANSCRIPTIONAL REGULATOR GADX"/>
    <property type="match status" value="1"/>
</dbReference>
<evidence type="ECO:0000256" key="1">
    <source>
        <dbReference type="ARBA" id="ARBA00023015"/>
    </source>
</evidence>
<dbReference type="Proteomes" id="UP000256774">
    <property type="component" value="Unassembled WGS sequence"/>
</dbReference>
<dbReference type="InterPro" id="IPR032687">
    <property type="entry name" value="AraC-type_N"/>
</dbReference>